<dbReference type="EMBL" id="JAGZYH010000033">
    <property type="protein sequence ID" value="MBS6622326.1"/>
    <property type="molecule type" value="Genomic_DNA"/>
</dbReference>
<dbReference type="Proteomes" id="UP000811365">
    <property type="component" value="Unassembled WGS sequence"/>
</dbReference>
<organism evidence="1 2">
    <name type="scientific">Faecalibacterium prausnitzii</name>
    <dbReference type="NCBI Taxonomy" id="853"/>
    <lineage>
        <taxon>Bacteria</taxon>
        <taxon>Bacillati</taxon>
        <taxon>Bacillota</taxon>
        <taxon>Clostridia</taxon>
        <taxon>Eubacteriales</taxon>
        <taxon>Oscillospiraceae</taxon>
        <taxon>Faecalibacterium</taxon>
    </lineage>
</organism>
<protein>
    <submittedName>
        <fullName evidence="1">Uncharacterized protein</fullName>
    </submittedName>
</protein>
<accession>A0A9E1GL13</accession>
<dbReference type="AlphaFoldDB" id="A0A9E1GL13"/>
<sequence>MEIEIRDITPEEAAPYGENADIVLTGRKAVVFTDADGNVGRLYMKEEDIDLLGKQYIAENSALEYSKVCEEWFPKVSWNAYKNDPQRNPPKTIDVEFVCDMDSERTEIWRRLDTGGYLMRKLCNEPFARWLVCRERQGWWEDGACVRPNITFRHRKQTEKVRYDDWNETAAYSDTFNPNFREG</sequence>
<reference evidence="1" key="1">
    <citation type="submission" date="2021-02" db="EMBL/GenBank/DDBJ databases">
        <title>Infant gut strain persistence is associated with maternal origin, phylogeny, and functional potential including surface adhesion and iron acquisition.</title>
        <authorList>
            <person name="Lou Y.C."/>
        </authorList>
    </citation>
    <scope>NUCLEOTIDE SEQUENCE</scope>
    <source>
        <strain evidence="1">L2_039_000G1_dasL2_039_000G1_maxbin2.maxbin.077</strain>
    </source>
</reference>
<comment type="caution">
    <text evidence="1">The sequence shown here is derived from an EMBL/GenBank/DDBJ whole genome shotgun (WGS) entry which is preliminary data.</text>
</comment>
<evidence type="ECO:0000313" key="1">
    <source>
        <dbReference type="EMBL" id="MBS6622326.1"/>
    </source>
</evidence>
<name>A0A9E1GL13_9FIRM</name>
<evidence type="ECO:0000313" key="2">
    <source>
        <dbReference type="Proteomes" id="UP000811365"/>
    </source>
</evidence>
<gene>
    <name evidence="1" type="ORF">KH315_09240</name>
</gene>
<proteinExistence type="predicted"/>